<gene>
    <name evidence="1" type="ORF">NPIL_401711</name>
    <name evidence="3" type="ORF">NPIL_57971</name>
    <name evidence="4" type="ORF">NPIL_680671</name>
    <name evidence="2" type="ORF">NPIL_84231</name>
</gene>
<protein>
    <submittedName>
        <fullName evidence="1">Uncharacterized protein</fullName>
    </submittedName>
</protein>
<evidence type="ECO:0000313" key="1">
    <source>
        <dbReference type="EMBL" id="GFS72338.1"/>
    </source>
</evidence>
<name>A0A8X6MQI0_NEPPI</name>
<dbReference type="AlphaFoldDB" id="A0A8X6MQI0"/>
<dbReference type="EMBL" id="BMAW01008398">
    <property type="protein sequence ID" value="GFT08381.1"/>
    <property type="molecule type" value="Genomic_DNA"/>
</dbReference>
<comment type="caution">
    <text evidence="1">The sequence shown here is derived from an EMBL/GenBank/DDBJ whole genome shotgun (WGS) entry which is preliminary data.</text>
</comment>
<evidence type="ECO:0000313" key="5">
    <source>
        <dbReference type="Proteomes" id="UP000887013"/>
    </source>
</evidence>
<dbReference type="EMBL" id="BMAW01123164">
    <property type="protein sequence ID" value="GFU02083.1"/>
    <property type="molecule type" value="Genomic_DNA"/>
</dbReference>
<reference evidence="1" key="1">
    <citation type="submission" date="2020-08" db="EMBL/GenBank/DDBJ databases">
        <title>Multicomponent nature underlies the extraordinary mechanical properties of spider dragline silk.</title>
        <authorList>
            <person name="Kono N."/>
            <person name="Nakamura H."/>
            <person name="Mori M."/>
            <person name="Yoshida Y."/>
            <person name="Ohtoshi R."/>
            <person name="Malay A.D."/>
            <person name="Moran D.A.P."/>
            <person name="Tomita M."/>
            <person name="Numata K."/>
            <person name="Arakawa K."/>
        </authorList>
    </citation>
    <scope>NUCLEOTIDE SEQUENCE</scope>
</reference>
<keyword evidence="5" id="KW-1185">Reference proteome</keyword>
<evidence type="ECO:0000313" key="4">
    <source>
        <dbReference type="EMBL" id="GFU17567.1"/>
    </source>
</evidence>
<proteinExistence type="predicted"/>
<accession>A0A8X6MQI0</accession>
<evidence type="ECO:0000313" key="2">
    <source>
        <dbReference type="EMBL" id="GFT08381.1"/>
    </source>
</evidence>
<dbReference type="EMBL" id="BMAW01126610">
    <property type="protein sequence ID" value="GFU17567.1"/>
    <property type="molecule type" value="Genomic_DNA"/>
</dbReference>
<organism evidence="1 5">
    <name type="scientific">Nephila pilipes</name>
    <name type="common">Giant wood spider</name>
    <name type="synonym">Nephila maculata</name>
    <dbReference type="NCBI Taxonomy" id="299642"/>
    <lineage>
        <taxon>Eukaryota</taxon>
        <taxon>Metazoa</taxon>
        <taxon>Ecdysozoa</taxon>
        <taxon>Arthropoda</taxon>
        <taxon>Chelicerata</taxon>
        <taxon>Arachnida</taxon>
        <taxon>Araneae</taxon>
        <taxon>Araneomorphae</taxon>
        <taxon>Entelegynae</taxon>
        <taxon>Araneoidea</taxon>
        <taxon>Nephilidae</taxon>
        <taxon>Nephila</taxon>
    </lineage>
</organism>
<sequence>MTHSRTFDDYKHEIMRLIWIPQHRHWTIDKLETRCWLMDVSGCGYNLVNHGFHLSNWWKLCNGIGRVQVSGFEILDKSTNDFDR</sequence>
<evidence type="ECO:0000313" key="3">
    <source>
        <dbReference type="EMBL" id="GFU02083.1"/>
    </source>
</evidence>
<dbReference type="EMBL" id="BMAW01001054">
    <property type="protein sequence ID" value="GFS72338.1"/>
    <property type="molecule type" value="Genomic_DNA"/>
</dbReference>
<dbReference type="Proteomes" id="UP000887013">
    <property type="component" value="Unassembled WGS sequence"/>
</dbReference>